<keyword evidence="5 13" id="KW-0813">Transport</keyword>
<evidence type="ECO:0000256" key="4">
    <source>
        <dbReference type="ARBA" id="ARBA00016202"/>
    </source>
</evidence>
<evidence type="ECO:0000313" key="16">
    <source>
        <dbReference type="EMBL" id="MDH5832289.1"/>
    </source>
</evidence>
<evidence type="ECO:0000256" key="1">
    <source>
        <dbReference type="ARBA" id="ARBA00004459"/>
    </source>
</evidence>
<evidence type="ECO:0000256" key="8">
    <source>
        <dbReference type="ARBA" id="ARBA00023136"/>
    </source>
</evidence>
<evidence type="ECO:0000256" key="6">
    <source>
        <dbReference type="ARBA" id="ARBA00022729"/>
    </source>
</evidence>
<evidence type="ECO:0000256" key="7">
    <source>
        <dbReference type="ARBA" id="ARBA00022927"/>
    </source>
</evidence>
<keyword evidence="12 13" id="KW-0449">Lipoprotein</keyword>
<organism evidence="16 17">
    <name type="scientific">Luteimonas rhizosphaericola</name>
    <dbReference type="NCBI Taxonomy" id="3042024"/>
    <lineage>
        <taxon>Bacteria</taxon>
        <taxon>Pseudomonadati</taxon>
        <taxon>Pseudomonadota</taxon>
        <taxon>Gammaproteobacteria</taxon>
        <taxon>Lysobacterales</taxon>
        <taxon>Lysobacteraceae</taxon>
        <taxon>Luteimonas</taxon>
    </lineage>
</organism>
<keyword evidence="11 13" id="KW-0998">Cell outer membrane</keyword>
<evidence type="ECO:0000256" key="2">
    <source>
        <dbReference type="ARBA" id="ARBA00009696"/>
    </source>
</evidence>
<keyword evidence="9 13" id="KW-0564">Palmitate</keyword>
<evidence type="ECO:0000256" key="3">
    <source>
        <dbReference type="ARBA" id="ARBA00011245"/>
    </source>
</evidence>
<dbReference type="CDD" id="cd16326">
    <property type="entry name" value="LolB"/>
    <property type="match status" value="1"/>
</dbReference>
<reference evidence="16 17" key="1">
    <citation type="submission" date="2023-04" db="EMBL/GenBank/DDBJ databases">
        <title>Luteimonas sp. M1R5S18.</title>
        <authorList>
            <person name="Sun J.-Q."/>
        </authorList>
    </citation>
    <scope>NUCLEOTIDE SEQUENCE [LARGE SCALE GENOMIC DNA]</scope>
    <source>
        <strain evidence="16 17">M1R5S18</strain>
    </source>
</reference>
<protein>
    <recommendedName>
        <fullName evidence="4 13">Outer-membrane lipoprotein LolB</fullName>
    </recommendedName>
</protein>
<evidence type="ECO:0000256" key="14">
    <source>
        <dbReference type="SAM" id="MobiDB-lite"/>
    </source>
</evidence>
<evidence type="ECO:0000256" key="11">
    <source>
        <dbReference type="ARBA" id="ARBA00023237"/>
    </source>
</evidence>
<dbReference type="Proteomes" id="UP001156831">
    <property type="component" value="Unassembled WGS sequence"/>
</dbReference>
<accession>A0ABT6JNV5</accession>
<feature type="region of interest" description="Disordered" evidence="14">
    <location>
        <begin position="209"/>
        <end position="234"/>
    </location>
</feature>
<dbReference type="Pfam" id="PF03550">
    <property type="entry name" value="LolB"/>
    <property type="match status" value="1"/>
</dbReference>
<dbReference type="InterPro" id="IPR029046">
    <property type="entry name" value="LolA/LolB/LppX"/>
</dbReference>
<name>A0ABT6JNV5_9GAMM</name>
<dbReference type="InterPro" id="IPR004565">
    <property type="entry name" value="OM_lipoprot_LolB"/>
</dbReference>
<dbReference type="SUPFAM" id="SSF89392">
    <property type="entry name" value="Prokaryotic lipoproteins and lipoprotein localization factors"/>
    <property type="match status" value="1"/>
</dbReference>
<comment type="function">
    <text evidence="13">Plays a critical role in the incorporation of lipoproteins in the outer membrane after they are released by the LolA protein.</text>
</comment>
<gene>
    <name evidence="13 16" type="primary">lolB</name>
    <name evidence="16" type="ORF">QFW80_17365</name>
</gene>
<keyword evidence="7 13" id="KW-0653">Protein transport</keyword>
<comment type="subunit">
    <text evidence="3 13">Monomer.</text>
</comment>
<sequence length="336" mass="34893">MSPGIARAAALAGILLLGGCVSAPPRPAVPVDAVAAREADARRAALVDWSLEGRVAISNARQGGSGRLDWTQRGERYDLTLSAPVTRQGWRLSGDASSARLDGVEGGPREGADVEALLFGATGWEIPVRALVDWVRGVAAAEDVHGPARMEHGAGNLPARLEQAGWAIEYRDWFEAGPGQPALPRRMEASRDQARVRLVVDGWTVVPGAVATAPEPDSPPATEATVAPDPDASPEAQLAASLQALRLDDPAADMRAHAESGDLRPVGVCGFACLAPGYGTGGGAAHGVPMRILDGTGDVVSGEAHLALKHRAEAYARAYNAALGDWLRTHPHAAAD</sequence>
<dbReference type="EMBL" id="JARXRN010000029">
    <property type="protein sequence ID" value="MDH5832289.1"/>
    <property type="molecule type" value="Genomic_DNA"/>
</dbReference>
<keyword evidence="6 13" id="KW-0732">Signal</keyword>
<dbReference type="Gene3D" id="2.50.20.10">
    <property type="entry name" value="Lipoprotein localisation LolA/LolB/LppX"/>
    <property type="match status" value="1"/>
</dbReference>
<dbReference type="HAMAP" id="MF_00233">
    <property type="entry name" value="LolB"/>
    <property type="match status" value="1"/>
</dbReference>
<evidence type="ECO:0000256" key="12">
    <source>
        <dbReference type="ARBA" id="ARBA00023288"/>
    </source>
</evidence>
<keyword evidence="17" id="KW-1185">Reference proteome</keyword>
<evidence type="ECO:0000256" key="13">
    <source>
        <dbReference type="HAMAP-Rule" id="MF_00233"/>
    </source>
</evidence>
<comment type="similarity">
    <text evidence="2 13">Belongs to the LolB family.</text>
</comment>
<evidence type="ECO:0000256" key="9">
    <source>
        <dbReference type="ARBA" id="ARBA00023139"/>
    </source>
</evidence>
<comment type="caution">
    <text evidence="16">The sequence shown here is derived from an EMBL/GenBank/DDBJ whole genome shotgun (WGS) entry which is preliminary data.</text>
</comment>
<evidence type="ECO:0000256" key="10">
    <source>
        <dbReference type="ARBA" id="ARBA00023186"/>
    </source>
</evidence>
<evidence type="ECO:0000256" key="5">
    <source>
        <dbReference type="ARBA" id="ARBA00022448"/>
    </source>
</evidence>
<dbReference type="PROSITE" id="PS51257">
    <property type="entry name" value="PROKAR_LIPOPROTEIN"/>
    <property type="match status" value="1"/>
</dbReference>
<feature type="signal peptide" evidence="15">
    <location>
        <begin position="1"/>
        <end position="23"/>
    </location>
</feature>
<comment type="subcellular location">
    <subcellularLocation>
        <location evidence="1 13">Cell outer membrane</location>
        <topology evidence="1 13">Lipid-anchor</topology>
    </subcellularLocation>
</comment>
<dbReference type="RefSeq" id="WP_280603377.1">
    <property type="nucleotide sequence ID" value="NZ_JARXRN010000029.1"/>
</dbReference>
<proteinExistence type="inferred from homology"/>
<keyword evidence="8 13" id="KW-0472">Membrane</keyword>
<evidence type="ECO:0000256" key="15">
    <source>
        <dbReference type="SAM" id="SignalP"/>
    </source>
</evidence>
<feature type="chain" id="PRO_5047020207" description="Outer-membrane lipoprotein LolB" evidence="15">
    <location>
        <begin position="24"/>
        <end position="336"/>
    </location>
</feature>
<evidence type="ECO:0000313" key="17">
    <source>
        <dbReference type="Proteomes" id="UP001156831"/>
    </source>
</evidence>
<dbReference type="NCBIfam" id="TIGR00548">
    <property type="entry name" value="lolB"/>
    <property type="match status" value="1"/>
</dbReference>
<keyword evidence="10 13" id="KW-0143">Chaperone</keyword>